<dbReference type="GO" id="GO:0008483">
    <property type="term" value="F:transaminase activity"/>
    <property type="evidence" value="ECO:0007669"/>
    <property type="project" value="UniProtKB-KW"/>
</dbReference>
<dbReference type="InterPro" id="IPR004839">
    <property type="entry name" value="Aminotransferase_I/II_large"/>
</dbReference>
<comment type="cofactor">
    <cofactor evidence="1">
        <name>pyridoxal 5'-phosphate</name>
        <dbReference type="ChEBI" id="CHEBI:597326"/>
    </cofactor>
</comment>
<dbReference type="InterPro" id="IPR015421">
    <property type="entry name" value="PyrdxlP-dep_Trfase_major"/>
</dbReference>
<dbReference type="SUPFAM" id="SSF53383">
    <property type="entry name" value="PLP-dependent transferases"/>
    <property type="match status" value="1"/>
</dbReference>
<evidence type="ECO:0000256" key="5">
    <source>
        <dbReference type="SAM" id="MobiDB-lite"/>
    </source>
</evidence>
<dbReference type="RefSeq" id="WP_275029245.1">
    <property type="nucleotide sequence ID" value="NZ_CP118615.1"/>
</dbReference>
<evidence type="ECO:0000259" key="6">
    <source>
        <dbReference type="Pfam" id="PF00155"/>
    </source>
</evidence>
<evidence type="ECO:0000256" key="2">
    <source>
        <dbReference type="ARBA" id="ARBA00013187"/>
    </source>
</evidence>
<reference evidence="7 8" key="1">
    <citation type="submission" date="2023-02" db="EMBL/GenBank/DDBJ databases">
        <authorList>
            <person name="Mo P."/>
        </authorList>
    </citation>
    <scope>NUCLEOTIDE SEQUENCE [LARGE SCALE GENOMIC DNA]</scope>
    <source>
        <strain evidence="7 8">HUAS 3</strain>
    </source>
</reference>
<keyword evidence="3" id="KW-0808">Transferase</keyword>
<gene>
    <name evidence="7" type="ORF">PVK37_20755</name>
</gene>
<dbReference type="Proteomes" id="UP001219605">
    <property type="component" value="Chromosome"/>
</dbReference>
<dbReference type="EMBL" id="CP118615">
    <property type="protein sequence ID" value="WDZ82897.1"/>
    <property type="molecule type" value="Genomic_DNA"/>
</dbReference>
<protein>
    <recommendedName>
        <fullName evidence="2">8-amino-7-oxononanoate synthase</fullName>
        <ecNumber evidence="2">2.3.1.47</ecNumber>
    </recommendedName>
</protein>
<comment type="catalytic activity">
    <reaction evidence="4">
        <text>6-carboxyhexanoyl-[ACP] + L-alanine + H(+) = (8S)-8-amino-7-oxononanoate + holo-[ACP] + CO2</text>
        <dbReference type="Rhea" id="RHEA:42288"/>
        <dbReference type="Rhea" id="RHEA-COMP:9685"/>
        <dbReference type="Rhea" id="RHEA-COMP:9955"/>
        <dbReference type="ChEBI" id="CHEBI:15378"/>
        <dbReference type="ChEBI" id="CHEBI:16526"/>
        <dbReference type="ChEBI" id="CHEBI:57972"/>
        <dbReference type="ChEBI" id="CHEBI:64479"/>
        <dbReference type="ChEBI" id="CHEBI:78846"/>
        <dbReference type="ChEBI" id="CHEBI:149468"/>
        <dbReference type="EC" id="2.3.1.47"/>
    </reaction>
</comment>
<dbReference type="InterPro" id="IPR050087">
    <property type="entry name" value="AON_synthase_class-II"/>
</dbReference>
<dbReference type="EC" id="2.3.1.47" evidence="2"/>
<evidence type="ECO:0000256" key="4">
    <source>
        <dbReference type="ARBA" id="ARBA00047715"/>
    </source>
</evidence>
<dbReference type="Gene3D" id="3.90.1150.10">
    <property type="entry name" value="Aspartate Aminotransferase, domain 1"/>
    <property type="match status" value="1"/>
</dbReference>
<evidence type="ECO:0000313" key="8">
    <source>
        <dbReference type="Proteomes" id="UP001219605"/>
    </source>
</evidence>
<dbReference type="InterPro" id="IPR015424">
    <property type="entry name" value="PyrdxlP-dep_Trfase"/>
</dbReference>
<dbReference type="PANTHER" id="PTHR13693">
    <property type="entry name" value="CLASS II AMINOTRANSFERASE/8-AMINO-7-OXONONANOATE SYNTHASE"/>
    <property type="match status" value="1"/>
</dbReference>
<keyword evidence="7" id="KW-0032">Aminotransferase</keyword>
<name>A0ABY7ZIT8_9ACTN</name>
<organism evidence="7 8">
    <name type="scientific">Micromonospora cathayae</name>
    <dbReference type="NCBI Taxonomy" id="3028804"/>
    <lineage>
        <taxon>Bacteria</taxon>
        <taxon>Bacillati</taxon>
        <taxon>Actinomycetota</taxon>
        <taxon>Actinomycetes</taxon>
        <taxon>Micromonosporales</taxon>
        <taxon>Micromonosporaceae</taxon>
        <taxon>Micromonospora</taxon>
    </lineage>
</organism>
<dbReference type="InterPro" id="IPR015422">
    <property type="entry name" value="PyrdxlP-dep_Trfase_small"/>
</dbReference>
<accession>A0ABY7ZIT8</accession>
<feature type="domain" description="Aminotransferase class I/classII large" evidence="6">
    <location>
        <begin position="38"/>
        <end position="279"/>
    </location>
</feature>
<dbReference type="PANTHER" id="PTHR13693:SF3">
    <property type="entry name" value="LD36009P"/>
    <property type="match status" value="1"/>
</dbReference>
<sequence>MDFTSSSYLGYRHGHAELSPWQALTTGRPAGLAEFPQADRLARDVARRMGRADAVLATSTLHGLVDVWSVLHRQPTVALIDEAAYPIARMALRVSGAAGDQVVVPHFGAAAVARAVRALPLGVRPVLLVDGLCTGCGRLAPIPDLLTALAPRRGLVLVDDTQAFGLVGAAPDPGAPYGHGGGGVSAALALPPSARLVVVASAAKAFGAPLAVVAGPPDLIDLVRRYGPCRVHASAPSAASQAALGHALADDADAAARRVRLDRLVRVFRARLRDHGVSTANTGNWPTQLVPVTAAVADRTVDRLRRAGVRTVCVRPACGTGLRLIFLVTADHRMPDVIGSGRAVARIVSTGPPGHRPVAGHRARPTPIDRPSAILG</sequence>
<evidence type="ECO:0000256" key="3">
    <source>
        <dbReference type="ARBA" id="ARBA00022679"/>
    </source>
</evidence>
<feature type="region of interest" description="Disordered" evidence="5">
    <location>
        <begin position="348"/>
        <end position="376"/>
    </location>
</feature>
<dbReference type="Gene3D" id="3.40.640.10">
    <property type="entry name" value="Type I PLP-dependent aspartate aminotransferase-like (Major domain)"/>
    <property type="match status" value="1"/>
</dbReference>
<evidence type="ECO:0000313" key="7">
    <source>
        <dbReference type="EMBL" id="WDZ82897.1"/>
    </source>
</evidence>
<keyword evidence="8" id="KW-1185">Reference proteome</keyword>
<dbReference type="Pfam" id="PF00155">
    <property type="entry name" value="Aminotran_1_2"/>
    <property type="match status" value="1"/>
</dbReference>
<evidence type="ECO:0000256" key="1">
    <source>
        <dbReference type="ARBA" id="ARBA00001933"/>
    </source>
</evidence>
<proteinExistence type="predicted"/>